<dbReference type="FunFam" id="1.10.40.30:FF:000001">
    <property type="entry name" value="Argininosuccinate lyase"/>
    <property type="match status" value="1"/>
</dbReference>
<dbReference type="Gene3D" id="1.10.40.30">
    <property type="entry name" value="Fumarase/aspartase (C-terminal domain)"/>
    <property type="match status" value="1"/>
</dbReference>
<dbReference type="Gene3D" id="1.20.200.10">
    <property type="entry name" value="Fumarase/aspartase (Central domain)"/>
    <property type="match status" value="1"/>
</dbReference>
<dbReference type="InterPro" id="IPR029419">
    <property type="entry name" value="Arg_succ_lyase_C"/>
</dbReference>
<sequence length="485" mass="52246">MTDETRATPAPTVSLWGGRFSDGPADALAALSKSTHFDWRLASYDIRGSRAHARVLHGAGLLSPEDLAAMLDALDRLADDVASGAFGPAPDDEDVHTALERGLIDRAGPEVGGRLRAGRSRNDQIATLFRVYLREHAREVGGLLLDVVDALVLHARAHLGVAMPGRTHLQHAQPVLLSHHLLAHAWALLRDVDRLRDWDVRADESPYGSGALAGTALGLDPLAVAHELGFSTSSSNSIDGTASRDVVAEFAFVAAMAAVDISRIAEEVILWATREFSFVTLDDAFSTGSSIMPQKKNPDVAELARGKAGRLVGDLAGLMTTLKGLPLAYNRDLQEDKEPIFDAVDSLEVLLPAFSGMVATLTFDTERLESLAPQGFALATDIADWLVRQGVAFRIAHEVAGACVRVCESRGIELWELTDEDLQEIDPALQPGVREVLSVPGSLASRSSRGGTAPERVRDQLQEVDARNDELRTWTRRVPGDHAAE</sequence>
<dbReference type="GO" id="GO:0005829">
    <property type="term" value="C:cytosol"/>
    <property type="evidence" value="ECO:0007669"/>
    <property type="project" value="TreeGrafter"/>
</dbReference>
<feature type="region of interest" description="Disordered" evidence="7">
    <location>
        <begin position="441"/>
        <end position="464"/>
    </location>
</feature>
<keyword evidence="4 6" id="KW-0028">Amino-acid biosynthesis</keyword>
<reference evidence="10 11" key="1">
    <citation type="submission" date="2020-07" db="EMBL/GenBank/DDBJ databases">
        <title>Sequencing the genomes of 1000 actinobacteria strains.</title>
        <authorList>
            <person name="Klenk H.-P."/>
        </authorList>
    </citation>
    <scope>NUCLEOTIDE SEQUENCE [LARGE SCALE GENOMIC DNA]</scope>
    <source>
        <strain evidence="10 11">DSM 29531</strain>
    </source>
</reference>
<keyword evidence="5 6" id="KW-0456">Lyase</keyword>
<dbReference type="Pfam" id="PF14698">
    <property type="entry name" value="ASL_C2"/>
    <property type="match status" value="1"/>
</dbReference>
<protein>
    <recommendedName>
        <fullName evidence="2 6">Argininosuccinate lyase</fullName>
        <shortName evidence="6">ASAL</shortName>
        <ecNumber evidence="2 6">4.3.2.1</ecNumber>
    </recommendedName>
    <alternativeName>
        <fullName evidence="6">Arginosuccinase</fullName>
    </alternativeName>
</protein>
<feature type="domain" description="Argininosuccinate lyase C-terminal" evidence="9">
    <location>
        <begin position="376"/>
        <end position="443"/>
    </location>
</feature>
<keyword evidence="6" id="KW-0963">Cytoplasm</keyword>
<feature type="compositionally biased region" description="Basic and acidic residues" evidence="7">
    <location>
        <begin position="455"/>
        <end position="464"/>
    </location>
</feature>
<evidence type="ECO:0000313" key="11">
    <source>
        <dbReference type="Proteomes" id="UP000571817"/>
    </source>
</evidence>
<evidence type="ECO:0000256" key="1">
    <source>
        <dbReference type="ARBA" id="ARBA00004941"/>
    </source>
</evidence>
<organism evidence="10 11">
    <name type="scientific">Allobranchiibius huperziae</name>
    <dbReference type="NCBI Taxonomy" id="1874116"/>
    <lineage>
        <taxon>Bacteria</taxon>
        <taxon>Bacillati</taxon>
        <taxon>Actinomycetota</taxon>
        <taxon>Actinomycetes</taxon>
        <taxon>Micrococcales</taxon>
        <taxon>Dermacoccaceae</taxon>
        <taxon>Allobranchiibius</taxon>
    </lineage>
</organism>
<keyword evidence="3 6" id="KW-0055">Arginine biosynthesis</keyword>
<evidence type="ECO:0000256" key="2">
    <source>
        <dbReference type="ARBA" id="ARBA00012338"/>
    </source>
</evidence>
<comment type="subcellular location">
    <subcellularLocation>
        <location evidence="6">Cytoplasm</location>
    </subcellularLocation>
</comment>
<dbReference type="InterPro" id="IPR009049">
    <property type="entry name" value="Argininosuccinate_lyase"/>
</dbReference>
<comment type="similarity">
    <text evidence="6">Belongs to the lyase 1 family. Argininosuccinate lyase subfamily.</text>
</comment>
<dbReference type="PRINTS" id="PR00149">
    <property type="entry name" value="FUMRATELYASE"/>
</dbReference>
<dbReference type="InterPro" id="IPR000362">
    <property type="entry name" value="Fumarate_lyase_fam"/>
</dbReference>
<dbReference type="PROSITE" id="PS00163">
    <property type="entry name" value="FUMARATE_LYASES"/>
    <property type="match status" value="1"/>
</dbReference>
<dbReference type="Gene3D" id="1.10.275.10">
    <property type="entry name" value="Fumarase/aspartase (N-terminal domain)"/>
    <property type="match status" value="1"/>
</dbReference>
<dbReference type="RefSeq" id="WP_179480281.1">
    <property type="nucleotide sequence ID" value="NZ_JACCFW010000001.1"/>
</dbReference>
<accession>A0A853DHY9</accession>
<dbReference type="Pfam" id="PF00206">
    <property type="entry name" value="Lyase_1"/>
    <property type="match status" value="1"/>
</dbReference>
<dbReference type="InterPro" id="IPR008948">
    <property type="entry name" value="L-Aspartase-like"/>
</dbReference>
<gene>
    <name evidence="6" type="primary">argH</name>
    <name evidence="10" type="ORF">HNR15_001384</name>
</gene>
<dbReference type="EC" id="4.3.2.1" evidence="2 6"/>
<dbReference type="HAMAP" id="MF_00006">
    <property type="entry name" value="Arg_succ_lyase"/>
    <property type="match status" value="1"/>
</dbReference>
<dbReference type="CDD" id="cd01359">
    <property type="entry name" value="Argininosuccinate_lyase"/>
    <property type="match status" value="1"/>
</dbReference>
<dbReference type="SUPFAM" id="SSF48557">
    <property type="entry name" value="L-aspartase-like"/>
    <property type="match status" value="1"/>
</dbReference>
<evidence type="ECO:0000256" key="5">
    <source>
        <dbReference type="ARBA" id="ARBA00023239"/>
    </source>
</evidence>
<dbReference type="PANTHER" id="PTHR43814:SF1">
    <property type="entry name" value="ARGININOSUCCINATE LYASE"/>
    <property type="match status" value="1"/>
</dbReference>
<name>A0A853DHY9_9MICO</name>
<dbReference type="InterPro" id="IPR022761">
    <property type="entry name" value="Fumarate_lyase_N"/>
</dbReference>
<evidence type="ECO:0000256" key="3">
    <source>
        <dbReference type="ARBA" id="ARBA00022571"/>
    </source>
</evidence>
<dbReference type="EMBL" id="JACCFW010000001">
    <property type="protein sequence ID" value="NYJ74421.1"/>
    <property type="molecule type" value="Genomic_DNA"/>
</dbReference>
<evidence type="ECO:0000256" key="7">
    <source>
        <dbReference type="SAM" id="MobiDB-lite"/>
    </source>
</evidence>
<dbReference type="PRINTS" id="PR00145">
    <property type="entry name" value="ARGSUCLYASE"/>
</dbReference>
<dbReference type="InterPro" id="IPR020557">
    <property type="entry name" value="Fumarate_lyase_CS"/>
</dbReference>
<keyword evidence="11" id="KW-1185">Reference proteome</keyword>
<evidence type="ECO:0000256" key="4">
    <source>
        <dbReference type="ARBA" id="ARBA00022605"/>
    </source>
</evidence>
<comment type="catalytic activity">
    <reaction evidence="6">
        <text>2-(N(omega)-L-arginino)succinate = fumarate + L-arginine</text>
        <dbReference type="Rhea" id="RHEA:24020"/>
        <dbReference type="ChEBI" id="CHEBI:29806"/>
        <dbReference type="ChEBI" id="CHEBI:32682"/>
        <dbReference type="ChEBI" id="CHEBI:57472"/>
        <dbReference type="EC" id="4.3.2.1"/>
    </reaction>
</comment>
<evidence type="ECO:0000259" key="9">
    <source>
        <dbReference type="Pfam" id="PF14698"/>
    </source>
</evidence>
<dbReference type="Proteomes" id="UP000571817">
    <property type="component" value="Unassembled WGS sequence"/>
</dbReference>
<dbReference type="InterPro" id="IPR024083">
    <property type="entry name" value="Fumarase/histidase_N"/>
</dbReference>
<comment type="caution">
    <text evidence="10">The sequence shown here is derived from an EMBL/GenBank/DDBJ whole genome shotgun (WGS) entry which is preliminary data.</text>
</comment>
<evidence type="ECO:0000313" key="10">
    <source>
        <dbReference type="EMBL" id="NYJ74421.1"/>
    </source>
</evidence>
<evidence type="ECO:0000259" key="8">
    <source>
        <dbReference type="Pfam" id="PF00206"/>
    </source>
</evidence>
<dbReference type="PANTHER" id="PTHR43814">
    <property type="entry name" value="ARGININOSUCCINATE LYASE"/>
    <property type="match status" value="1"/>
</dbReference>
<evidence type="ECO:0000256" key="6">
    <source>
        <dbReference type="HAMAP-Rule" id="MF_00006"/>
    </source>
</evidence>
<dbReference type="NCBIfam" id="TIGR00838">
    <property type="entry name" value="argH"/>
    <property type="match status" value="1"/>
</dbReference>
<dbReference type="UniPathway" id="UPA00068">
    <property type="reaction ID" value="UER00114"/>
</dbReference>
<feature type="domain" description="Fumarate lyase N-terminal" evidence="8">
    <location>
        <begin position="23"/>
        <end position="313"/>
    </location>
</feature>
<proteinExistence type="inferred from homology"/>
<dbReference type="FunFam" id="1.20.200.10:FF:000015">
    <property type="entry name" value="argininosuccinate lyase isoform X2"/>
    <property type="match status" value="1"/>
</dbReference>
<dbReference type="AlphaFoldDB" id="A0A853DHY9"/>
<dbReference type="GO" id="GO:0042450">
    <property type="term" value="P:L-arginine biosynthetic process via ornithine"/>
    <property type="evidence" value="ECO:0007669"/>
    <property type="project" value="UniProtKB-UniRule"/>
</dbReference>
<dbReference type="GO" id="GO:0004056">
    <property type="term" value="F:argininosuccinate lyase activity"/>
    <property type="evidence" value="ECO:0007669"/>
    <property type="project" value="UniProtKB-UniRule"/>
</dbReference>
<comment type="pathway">
    <text evidence="1 6">Amino-acid biosynthesis; L-arginine biosynthesis; L-arginine from L-ornithine and carbamoyl phosphate: step 3/3.</text>
</comment>